<dbReference type="PANTHER" id="PTHR42796:SF4">
    <property type="entry name" value="FUMARYLACETOACETATE HYDROLASE DOMAIN-CONTAINING PROTEIN 2A"/>
    <property type="match status" value="1"/>
</dbReference>
<keyword evidence="5" id="KW-1185">Reference proteome</keyword>
<proteinExistence type="inferred from homology"/>
<evidence type="ECO:0000313" key="4">
    <source>
        <dbReference type="EMBL" id="SFB00408.1"/>
    </source>
</evidence>
<dbReference type="GO" id="GO:0003824">
    <property type="term" value="F:catalytic activity"/>
    <property type="evidence" value="ECO:0007669"/>
    <property type="project" value="InterPro"/>
</dbReference>
<evidence type="ECO:0000256" key="2">
    <source>
        <dbReference type="ARBA" id="ARBA00022723"/>
    </source>
</evidence>
<protein>
    <submittedName>
        <fullName evidence="4">2-keto-4-pentenoate hydratase/2-oxohepta-3-ene-1,7-dioic acid hydratase (Catechol pathway)</fullName>
    </submittedName>
</protein>
<dbReference type="GO" id="GO:0046872">
    <property type="term" value="F:metal ion binding"/>
    <property type="evidence" value="ECO:0007669"/>
    <property type="project" value="UniProtKB-KW"/>
</dbReference>
<organism evidence="4 5">
    <name type="scientific">Lentibacillus halodurans</name>
    <dbReference type="NCBI Taxonomy" id="237679"/>
    <lineage>
        <taxon>Bacteria</taxon>
        <taxon>Bacillati</taxon>
        <taxon>Bacillota</taxon>
        <taxon>Bacilli</taxon>
        <taxon>Bacillales</taxon>
        <taxon>Bacillaceae</taxon>
        <taxon>Lentibacillus</taxon>
    </lineage>
</organism>
<dbReference type="PANTHER" id="PTHR42796">
    <property type="entry name" value="FUMARYLACETOACETATE HYDROLASE DOMAIN-CONTAINING PROTEIN 2A-RELATED"/>
    <property type="match status" value="1"/>
</dbReference>
<dbReference type="STRING" id="237679.SAMN04488072_10573"/>
<gene>
    <name evidence="4" type="ORF">SAMN04488072_10573</name>
</gene>
<sequence>MRLATIKHEGKEQAAVVMKNGIFPIQDLNDAYLKQWPTDVMTLLESGQLEKLDQWLEDLGESGKAKINVSPLKDVNYAMLYRHPRKIWGIGLNYVEHASDLSETAPNTEPASFMKPDTTIIGPKDTIQIPLQSKRTTAEAELGIIIGKTCKDVPLKNAPDVIAGYTTVIDMTAEDILQKNPRYLTRSKSFNTFFSFGPHLVTPDEVGDVHNLEVSTMINGNLHRKNVVSNMTFKPWDLVSFHSQVMTLLPGDIISTGTPGAAVIRDGDIVSCQVDGFEPLENPVEDLKLGQRV</sequence>
<accession>A0A1I0XJK7</accession>
<evidence type="ECO:0000256" key="1">
    <source>
        <dbReference type="ARBA" id="ARBA00010211"/>
    </source>
</evidence>
<evidence type="ECO:0000313" key="5">
    <source>
        <dbReference type="Proteomes" id="UP000198642"/>
    </source>
</evidence>
<name>A0A1I0XJK7_9BACI</name>
<dbReference type="OrthoDB" id="9805307at2"/>
<dbReference type="Gene3D" id="3.90.850.10">
    <property type="entry name" value="Fumarylacetoacetase-like, C-terminal domain"/>
    <property type="match status" value="1"/>
</dbReference>
<keyword evidence="2" id="KW-0479">Metal-binding</keyword>
<dbReference type="GO" id="GO:0044281">
    <property type="term" value="P:small molecule metabolic process"/>
    <property type="evidence" value="ECO:0007669"/>
    <property type="project" value="UniProtKB-ARBA"/>
</dbReference>
<dbReference type="AlphaFoldDB" id="A0A1I0XJK7"/>
<comment type="similarity">
    <text evidence="1">Belongs to the FAH family.</text>
</comment>
<dbReference type="EMBL" id="FOJW01000005">
    <property type="protein sequence ID" value="SFB00408.1"/>
    <property type="molecule type" value="Genomic_DNA"/>
</dbReference>
<dbReference type="InterPro" id="IPR011234">
    <property type="entry name" value="Fumarylacetoacetase-like_C"/>
</dbReference>
<feature type="domain" description="Fumarylacetoacetase-like C-terminal" evidence="3">
    <location>
        <begin position="86"/>
        <end position="284"/>
    </location>
</feature>
<dbReference type="SUPFAM" id="SSF56529">
    <property type="entry name" value="FAH"/>
    <property type="match status" value="1"/>
</dbReference>
<dbReference type="InterPro" id="IPR051121">
    <property type="entry name" value="FAH"/>
</dbReference>
<dbReference type="InterPro" id="IPR036663">
    <property type="entry name" value="Fumarylacetoacetase_C_sf"/>
</dbReference>
<dbReference type="Proteomes" id="UP000198642">
    <property type="component" value="Unassembled WGS sequence"/>
</dbReference>
<evidence type="ECO:0000259" key="3">
    <source>
        <dbReference type="Pfam" id="PF01557"/>
    </source>
</evidence>
<dbReference type="RefSeq" id="WP_090235919.1">
    <property type="nucleotide sequence ID" value="NZ_FOJW01000005.1"/>
</dbReference>
<dbReference type="Pfam" id="PF01557">
    <property type="entry name" value="FAA_hydrolase"/>
    <property type="match status" value="1"/>
</dbReference>
<reference evidence="4 5" key="1">
    <citation type="submission" date="2016-10" db="EMBL/GenBank/DDBJ databases">
        <authorList>
            <person name="de Groot N.N."/>
        </authorList>
    </citation>
    <scope>NUCLEOTIDE SEQUENCE [LARGE SCALE GENOMIC DNA]</scope>
    <source>
        <strain evidence="4 5">CGMCC 1.3702</strain>
    </source>
</reference>